<dbReference type="EMBL" id="JAMBOL010000040">
    <property type="protein sequence ID" value="MCM3716501.1"/>
    <property type="molecule type" value="Genomic_DNA"/>
</dbReference>
<dbReference type="PIRSF" id="PIRSF017082">
    <property type="entry name" value="YflP"/>
    <property type="match status" value="1"/>
</dbReference>
<protein>
    <submittedName>
        <fullName evidence="2">Tripartite tricarboxylate transporter substrate binding protein</fullName>
    </submittedName>
</protein>
<dbReference type="AlphaFoldDB" id="A0A9X2DSV2"/>
<dbReference type="CDD" id="cd07012">
    <property type="entry name" value="PBP2_Bug_TTT"/>
    <property type="match status" value="1"/>
</dbReference>
<sequence length="330" mass="35680">MNIKHFKLGAVIIFALLLIAGCGSGEEEVSGEGAGDFPNSTINLSVPFSAGGSGDIMVREIARIMSEDLGIEQSIVVENRDGGSGAVAINHMLGQPADGYTLLNQSSTAPLTMASGGLEFGPEELAPIASMVSNYQTLSVLADSPFETIDDLIEAAKENPGSINVGSSQTYGANHVFLLKFMREADIDLNYIAYDGGGEALTSLLGGNTDVLASSGEVVQEQVAAGEVRMLAISSAERVEDHPDVPTFAELGMASLEDELIWRAFFVHPDTPEEIQERWAEILKEVSETDRFKEYAENTNQDIYFTSGEEFKEIYYNYYETAKELFDALN</sequence>
<comment type="similarity">
    <text evidence="1">Belongs to the UPF0065 (bug) family.</text>
</comment>
<dbReference type="InterPro" id="IPR005064">
    <property type="entry name" value="BUG"/>
</dbReference>
<comment type="caution">
    <text evidence="2">The sequence shown here is derived from an EMBL/GenBank/DDBJ whole genome shotgun (WGS) entry which is preliminary data.</text>
</comment>
<dbReference type="PANTHER" id="PTHR42928">
    <property type="entry name" value="TRICARBOXYLATE-BINDING PROTEIN"/>
    <property type="match status" value="1"/>
</dbReference>
<proteinExistence type="inferred from homology"/>
<dbReference type="SUPFAM" id="SSF53850">
    <property type="entry name" value="Periplasmic binding protein-like II"/>
    <property type="match status" value="1"/>
</dbReference>
<dbReference type="InterPro" id="IPR042100">
    <property type="entry name" value="Bug_dom1"/>
</dbReference>
<evidence type="ECO:0000313" key="3">
    <source>
        <dbReference type="Proteomes" id="UP001139179"/>
    </source>
</evidence>
<dbReference type="Gene3D" id="3.40.190.10">
    <property type="entry name" value="Periplasmic binding protein-like II"/>
    <property type="match status" value="1"/>
</dbReference>
<gene>
    <name evidence="2" type="ORF">M3202_20860</name>
</gene>
<evidence type="ECO:0000256" key="1">
    <source>
        <dbReference type="ARBA" id="ARBA00006987"/>
    </source>
</evidence>
<dbReference type="Gene3D" id="3.40.190.150">
    <property type="entry name" value="Bordetella uptake gene, domain 1"/>
    <property type="match status" value="1"/>
</dbReference>
<reference evidence="2" key="1">
    <citation type="submission" date="2022-05" db="EMBL/GenBank/DDBJ databases">
        <title>Comparative Genomics of Spacecraft Associated Microbes.</title>
        <authorList>
            <person name="Tran M.T."/>
            <person name="Wright A."/>
            <person name="Seuylemezian A."/>
            <person name="Eisen J."/>
            <person name="Coil D."/>
        </authorList>
    </citation>
    <scope>NUCLEOTIDE SEQUENCE</scope>
    <source>
        <strain evidence="2">214.1.1</strain>
    </source>
</reference>
<evidence type="ECO:0000313" key="2">
    <source>
        <dbReference type="EMBL" id="MCM3716501.1"/>
    </source>
</evidence>
<dbReference type="PANTHER" id="PTHR42928:SF5">
    <property type="entry name" value="BLR1237 PROTEIN"/>
    <property type="match status" value="1"/>
</dbReference>
<dbReference type="Proteomes" id="UP001139179">
    <property type="component" value="Unassembled WGS sequence"/>
</dbReference>
<dbReference type="PROSITE" id="PS51257">
    <property type="entry name" value="PROKAR_LIPOPROTEIN"/>
    <property type="match status" value="1"/>
</dbReference>
<organism evidence="2 3">
    <name type="scientific">Halalkalibacter oceani</name>
    <dbReference type="NCBI Taxonomy" id="1653776"/>
    <lineage>
        <taxon>Bacteria</taxon>
        <taxon>Bacillati</taxon>
        <taxon>Bacillota</taxon>
        <taxon>Bacilli</taxon>
        <taxon>Bacillales</taxon>
        <taxon>Bacillaceae</taxon>
        <taxon>Halalkalibacter</taxon>
    </lineage>
</organism>
<accession>A0A9X2DSV2</accession>
<dbReference type="Pfam" id="PF03401">
    <property type="entry name" value="TctC"/>
    <property type="match status" value="1"/>
</dbReference>
<keyword evidence="3" id="KW-1185">Reference proteome</keyword>
<dbReference type="RefSeq" id="WP_251225151.1">
    <property type="nucleotide sequence ID" value="NZ_JAMBOL010000040.1"/>
</dbReference>
<name>A0A9X2DSV2_9BACI</name>